<dbReference type="PRINTS" id="PR01657">
    <property type="entry name" value="MCMFAMILY"/>
</dbReference>
<name>A0A1Y2CAV0_9FUNG</name>
<dbReference type="GO" id="GO:0006279">
    <property type="term" value="P:premeiotic DNA replication"/>
    <property type="evidence" value="ECO:0007669"/>
    <property type="project" value="UniProtKB-ARBA"/>
</dbReference>
<dbReference type="SUPFAM" id="SSF50249">
    <property type="entry name" value="Nucleic acid-binding proteins"/>
    <property type="match status" value="1"/>
</dbReference>
<feature type="compositionally biased region" description="Acidic residues" evidence="15">
    <location>
        <begin position="656"/>
        <end position="669"/>
    </location>
</feature>
<dbReference type="InterPro" id="IPR031327">
    <property type="entry name" value="MCM"/>
</dbReference>
<keyword evidence="5" id="KW-0227">DNA damage</keyword>
<dbReference type="SMART" id="SM00382">
    <property type="entry name" value="AAA"/>
    <property type="match status" value="1"/>
</dbReference>
<evidence type="ECO:0000256" key="13">
    <source>
        <dbReference type="ARBA" id="ARBA00047995"/>
    </source>
</evidence>
<dbReference type="InterPro" id="IPR058768">
    <property type="entry name" value="MCM9_N"/>
</dbReference>
<organism evidence="17 18">
    <name type="scientific">Rhizoclosmatium globosum</name>
    <dbReference type="NCBI Taxonomy" id="329046"/>
    <lineage>
        <taxon>Eukaryota</taxon>
        <taxon>Fungi</taxon>
        <taxon>Fungi incertae sedis</taxon>
        <taxon>Chytridiomycota</taxon>
        <taxon>Chytridiomycota incertae sedis</taxon>
        <taxon>Chytridiomycetes</taxon>
        <taxon>Chytridiales</taxon>
        <taxon>Chytriomycetaceae</taxon>
        <taxon>Rhizoclosmatium</taxon>
    </lineage>
</organism>
<evidence type="ECO:0000256" key="6">
    <source>
        <dbReference type="ARBA" id="ARBA00022801"/>
    </source>
</evidence>
<accession>A0A1Y2CAV0</accession>
<keyword evidence="4 14" id="KW-0547">Nucleotide-binding</keyword>
<dbReference type="GO" id="GO:0043596">
    <property type="term" value="C:nuclear replication fork"/>
    <property type="evidence" value="ECO:0007669"/>
    <property type="project" value="UniProtKB-ARBA"/>
</dbReference>
<keyword evidence="10" id="KW-0234">DNA repair</keyword>
<evidence type="ECO:0000256" key="1">
    <source>
        <dbReference type="ARBA" id="ARBA00004123"/>
    </source>
</evidence>
<proteinExistence type="inferred from homology"/>
<dbReference type="Gene3D" id="2.20.28.10">
    <property type="match status" value="1"/>
</dbReference>
<keyword evidence="18" id="KW-1185">Reference proteome</keyword>
<dbReference type="InterPro" id="IPR003593">
    <property type="entry name" value="AAA+_ATPase"/>
</dbReference>
<sequence>MSDTPPVSTQEETTAQLTSQMATDLLEMHSEQIEAILFADDESVFYSLDVDMSLYIETNAYVCNQIFQRPQETLPLLDRALLLAQVHLRDLRINQSGAENLTVKELVHVRCTRLPQVPALQFQRIPRSEHVGKLINFVGTVIRTGMVKMMETRKIYQCTSCNGRFSVGVERELGYQVVKPTRCGVSVIGDDGRVIVSGAVKECSNPTECRDYQEIKVQEQVTKLALGTIPRSILILLEDDLADVCKPGDDVSIVGTVTRDGNTSKLETVRYRYRDCREPCPRIFGRLIDGRNFIVHSFCPKIVGMSLVKLAVMLVLSGGVSKVEKSGMKIRGDSHILLVGDPGTGKSQFLRYAARISPRSVLTTGIGSTNAGLTVTAVKDSGEWQLEAGALVLADRGLCCIDEFGSIKENDKTAIHEAMEQQTISVAKAGLVCKLNTRCSILAATNPKGKYDPTQCMEVNVALGSPLLSRFDLILTLLDTQNNEWDKTVSSFILGLSDDSPTAAAPSTQYNGKKFWDADKLQAYLTFVKARFSPQLTEPANEILKRYYQIQRGSDIRNAARTTIRLLESLIRLAQSHARLMFRNVVTVQDAISAIMLVEISMNSTGLDGVQSTLHSTFPEEAHMEYLAKEQLLLNRLGLGHLASNDQGGDNGGDGMEQEEQPGGEDVEYSWDPTQ</sequence>
<dbReference type="InterPro" id="IPR012340">
    <property type="entry name" value="NA-bd_OB-fold"/>
</dbReference>
<evidence type="ECO:0000256" key="11">
    <source>
        <dbReference type="ARBA" id="ARBA00023242"/>
    </source>
</evidence>
<keyword evidence="11" id="KW-0539">Nucleus</keyword>
<dbReference type="GO" id="GO:0005524">
    <property type="term" value="F:ATP binding"/>
    <property type="evidence" value="ECO:0007669"/>
    <property type="project" value="UniProtKB-KW"/>
</dbReference>
<dbReference type="Pfam" id="PF26066">
    <property type="entry name" value="MCM9_N"/>
    <property type="match status" value="1"/>
</dbReference>
<dbReference type="GO" id="GO:0016787">
    <property type="term" value="F:hydrolase activity"/>
    <property type="evidence" value="ECO:0007669"/>
    <property type="project" value="UniProtKB-KW"/>
</dbReference>
<protein>
    <recommendedName>
        <fullName evidence="3">DNA helicase</fullName>
        <ecNumber evidence="3">3.6.4.12</ecNumber>
    </recommendedName>
    <alternativeName>
        <fullName evidence="12">Minichromosome maintenance 9</fullName>
    </alternativeName>
</protein>
<evidence type="ECO:0000256" key="2">
    <source>
        <dbReference type="ARBA" id="ARBA00008010"/>
    </source>
</evidence>
<evidence type="ECO:0000256" key="12">
    <source>
        <dbReference type="ARBA" id="ARBA00042301"/>
    </source>
</evidence>
<comment type="similarity">
    <text evidence="2 14">Belongs to the MCM family.</text>
</comment>
<dbReference type="Pfam" id="PF00493">
    <property type="entry name" value="MCM"/>
    <property type="match status" value="1"/>
</dbReference>
<dbReference type="OrthoDB" id="6274823at2759"/>
<evidence type="ECO:0000256" key="10">
    <source>
        <dbReference type="ARBA" id="ARBA00023204"/>
    </source>
</evidence>
<dbReference type="GO" id="GO:0017116">
    <property type="term" value="F:single-stranded DNA helicase activity"/>
    <property type="evidence" value="ECO:0007669"/>
    <property type="project" value="TreeGrafter"/>
</dbReference>
<evidence type="ECO:0000256" key="7">
    <source>
        <dbReference type="ARBA" id="ARBA00022806"/>
    </source>
</evidence>
<evidence type="ECO:0000256" key="4">
    <source>
        <dbReference type="ARBA" id="ARBA00022741"/>
    </source>
</evidence>
<dbReference type="SMART" id="SM00350">
    <property type="entry name" value="MCM"/>
    <property type="match status" value="1"/>
</dbReference>
<dbReference type="GO" id="GO:0000724">
    <property type="term" value="P:double-strand break repair via homologous recombination"/>
    <property type="evidence" value="ECO:0007669"/>
    <property type="project" value="TreeGrafter"/>
</dbReference>
<comment type="caution">
    <text evidence="17">The sequence shown here is derived from an EMBL/GenBank/DDBJ whole genome shotgun (WGS) entry which is preliminary data.</text>
</comment>
<evidence type="ECO:0000256" key="3">
    <source>
        <dbReference type="ARBA" id="ARBA00012551"/>
    </source>
</evidence>
<dbReference type="EMBL" id="MCGO01000023">
    <property type="protein sequence ID" value="ORY44017.1"/>
    <property type="molecule type" value="Genomic_DNA"/>
</dbReference>
<comment type="subcellular location">
    <subcellularLocation>
        <location evidence="1">Nucleus</location>
    </subcellularLocation>
</comment>
<gene>
    <name evidence="17" type="ORF">BCR33DRAFT_785273</name>
</gene>
<dbReference type="PROSITE" id="PS50051">
    <property type="entry name" value="MCM_2"/>
    <property type="match status" value="1"/>
</dbReference>
<keyword evidence="9 14" id="KW-0238">DNA-binding</keyword>
<dbReference type="GO" id="GO:0042555">
    <property type="term" value="C:MCM complex"/>
    <property type="evidence" value="ECO:0007669"/>
    <property type="project" value="UniProtKB-ARBA"/>
</dbReference>
<evidence type="ECO:0000313" key="17">
    <source>
        <dbReference type="EMBL" id="ORY44017.1"/>
    </source>
</evidence>
<dbReference type="Pfam" id="PF17207">
    <property type="entry name" value="MCM_OB"/>
    <property type="match status" value="1"/>
</dbReference>
<dbReference type="InterPro" id="IPR033762">
    <property type="entry name" value="MCM_OB"/>
</dbReference>
<dbReference type="InterPro" id="IPR001208">
    <property type="entry name" value="MCM_dom"/>
</dbReference>
<evidence type="ECO:0000256" key="14">
    <source>
        <dbReference type="RuleBase" id="RU004070"/>
    </source>
</evidence>
<dbReference type="InterPro" id="IPR041562">
    <property type="entry name" value="MCM_lid"/>
</dbReference>
<evidence type="ECO:0000256" key="5">
    <source>
        <dbReference type="ARBA" id="ARBA00022763"/>
    </source>
</evidence>
<dbReference type="Proteomes" id="UP000193642">
    <property type="component" value="Unassembled WGS sequence"/>
</dbReference>
<keyword evidence="6" id="KW-0378">Hydrolase</keyword>
<dbReference type="AlphaFoldDB" id="A0A1Y2CAV0"/>
<dbReference type="EC" id="3.6.4.12" evidence="3"/>
<evidence type="ECO:0000256" key="9">
    <source>
        <dbReference type="ARBA" id="ARBA00023125"/>
    </source>
</evidence>
<dbReference type="Gene3D" id="3.40.50.300">
    <property type="entry name" value="P-loop containing nucleotide triphosphate hydrolases"/>
    <property type="match status" value="1"/>
</dbReference>
<keyword evidence="7" id="KW-0347">Helicase</keyword>
<dbReference type="PANTHER" id="PTHR11630">
    <property type="entry name" value="DNA REPLICATION LICENSING FACTOR MCM FAMILY MEMBER"/>
    <property type="match status" value="1"/>
</dbReference>
<dbReference type="GO" id="GO:0005656">
    <property type="term" value="C:nuclear pre-replicative complex"/>
    <property type="evidence" value="ECO:0007669"/>
    <property type="project" value="UniProtKB-ARBA"/>
</dbReference>
<feature type="region of interest" description="Disordered" evidence="15">
    <location>
        <begin position="643"/>
        <end position="675"/>
    </location>
</feature>
<evidence type="ECO:0000259" key="16">
    <source>
        <dbReference type="PROSITE" id="PS50051"/>
    </source>
</evidence>
<dbReference type="SUPFAM" id="SSF52540">
    <property type="entry name" value="P-loop containing nucleoside triphosphate hydrolases"/>
    <property type="match status" value="1"/>
</dbReference>
<dbReference type="STRING" id="329046.A0A1Y2CAV0"/>
<evidence type="ECO:0000256" key="15">
    <source>
        <dbReference type="SAM" id="MobiDB-lite"/>
    </source>
</evidence>
<dbReference type="GO" id="GO:0031261">
    <property type="term" value="C:DNA replication preinitiation complex"/>
    <property type="evidence" value="ECO:0007669"/>
    <property type="project" value="UniProtKB-ARBA"/>
</dbReference>
<reference evidence="17 18" key="1">
    <citation type="submission" date="2016-07" db="EMBL/GenBank/DDBJ databases">
        <title>Pervasive Adenine N6-methylation of Active Genes in Fungi.</title>
        <authorList>
            <consortium name="DOE Joint Genome Institute"/>
            <person name="Mondo S.J."/>
            <person name="Dannebaum R.O."/>
            <person name="Kuo R.C."/>
            <person name="Labutti K."/>
            <person name="Haridas S."/>
            <person name="Kuo A."/>
            <person name="Salamov A."/>
            <person name="Ahrendt S.R."/>
            <person name="Lipzen A."/>
            <person name="Sullivan W."/>
            <person name="Andreopoulos W.B."/>
            <person name="Clum A."/>
            <person name="Lindquist E."/>
            <person name="Daum C."/>
            <person name="Ramamoorthy G.K."/>
            <person name="Gryganskyi A."/>
            <person name="Culley D."/>
            <person name="Magnuson J.K."/>
            <person name="James T.Y."/>
            <person name="O'Malley M.A."/>
            <person name="Stajich J.E."/>
            <person name="Spatafora J.W."/>
            <person name="Visel A."/>
            <person name="Grigoriev I.V."/>
        </authorList>
    </citation>
    <scope>NUCLEOTIDE SEQUENCE [LARGE SCALE GENOMIC DNA]</scope>
    <source>
        <strain evidence="17 18">JEL800</strain>
    </source>
</reference>
<dbReference type="GO" id="GO:0003697">
    <property type="term" value="F:single-stranded DNA binding"/>
    <property type="evidence" value="ECO:0007669"/>
    <property type="project" value="TreeGrafter"/>
</dbReference>
<dbReference type="Pfam" id="PF17855">
    <property type="entry name" value="MCM_lid"/>
    <property type="match status" value="1"/>
</dbReference>
<keyword evidence="8 14" id="KW-0067">ATP-binding</keyword>
<dbReference type="PANTHER" id="PTHR11630:SF48">
    <property type="entry name" value="DNA HELICASE MCM9"/>
    <property type="match status" value="1"/>
</dbReference>
<dbReference type="FunFam" id="3.40.50.300:FF:000671">
    <property type="entry name" value="DNA helicase MCM9 isoform X1"/>
    <property type="match status" value="1"/>
</dbReference>
<comment type="catalytic activity">
    <reaction evidence="13">
        <text>ATP + H2O = ADP + phosphate + H(+)</text>
        <dbReference type="Rhea" id="RHEA:13065"/>
        <dbReference type="ChEBI" id="CHEBI:15377"/>
        <dbReference type="ChEBI" id="CHEBI:15378"/>
        <dbReference type="ChEBI" id="CHEBI:30616"/>
        <dbReference type="ChEBI" id="CHEBI:43474"/>
        <dbReference type="ChEBI" id="CHEBI:456216"/>
        <dbReference type="EC" id="3.6.4.12"/>
    </reaction>
</comment>
<dbReference type="InterPro" id="IPR027417">
    <property type="entry name" value="P-loop_NTPase"/>
</dbReference>
<feature type="domain" description="MCM C-terminal AAA(+) ATPase" evidence="16">
    <location>
        <begin position="290"/>
        <end position="493"/>
    </location>
</feature>
<dbReference type="Gene3D" id="2.40.50.140">
    <property type="entry name" value="Nucleic acid-binding proteins"/>
    <property type="match status" value="1"/>
</dbReference>
<evidence type="ECO:0000313" key="18">
    <source>
        <dbReference type="Proteomes" id="UP000193642"/>
    </source>
</evidence>
<evidence type="ECO:0000256" key="8">
    <source>
        <dbReference type="ARBA" id="ARBA00022840"/>
    </source>
</evidence>